<dbReference type="GO" id="GO:0003676">
    <property type="term" value="F:nucleic acid binding"/>
    <property type="evidence" value="ECO:0007669"/>
    <property type="project" value="InterPro"/>
</dbReference>
<sequence length="224" mass="24825">MLGALENVSQGGAIGVQIASVVILMIAEQQCCEWFQKMKLSQFQGGKSGHGSSFGSQQQLFVLRSCYTCEDPAPPTRGWGRGQSCRDGRTSGRGAPAPQGGDRDIDFTIDLESGTKPISIHLYRMAPTQLKELKDQLLDLFIEHICEHQFDDEMLCLIRDKVMRGEAKEIVLDSKGVLKIGARIYVTMVGIAAWFGIRLDMTTTFHPQTNGQSERTIQVLEDML</sequence>
<accession>A0AAF0TK82</accession>
<evidence type="ECO:0000259" key="2">
    <source>
        <dbReference type="PROSITE" id="PS50994"/>
    </source>
</evidence>
<dbReference type="SUPFAM" id="SSF53098">
    <property type="entry name" value="Ribonuclease H-like"/>
    <property type="match status" value="1"/>
</dbReference>
<proteinExistence type="predicted"/>
<gene>
    <name evidence="3" type="ORF">MTR67_012428</name>
</gene>
<evidence type="ECO:0000256" key="1">
    <source>
        <dbReference type="SAM" id="MobiDB-lite"/>
    </source>
</evidence>
<feature type="domain" description="Integrase catalytic" evidence="2">
    <location>
        <begin position="94"/>
        <end position="224"/>
    </location>
</feature>
<protein>
    <recommendedName>
        <fullName evidence="2">Integrase catalytic domain-containing protein</fullName>
    </recommendedName>
</protein>
<dbReference type="Proteomes" id="UP001234989">
    <property type="component" value="Chromosome 3"/>
</dbReference>
<dbReference type="InterPro" id="IPR001584">
    <property type="entry name" value="Integrase_cat-core"/>
</dbReference>
<dbReference type="InterPro" id="IPR012337">
    <property type="entry name" value="RNaseH-like_sf"/>
</dbReference>
<dbReference type="EMBL" id="CP133614">
    <property type="protein sequence ID" value="WMV19043.1"/>
    <property type="molecule type" value="Genomic_DNA"/>
</dbReference>
<dbReference type="AlphaFoldDB" id="A0AAF0TK82"/>
<dbReference type="PROSITE" id="PS50994">
    <property type="entry name" value="INTEGRASE"/>
    <property type="match status" value="1"/>
</dbReference>
<organism evidence="3 4">
    <name type="scientific">Solanum verrucosum</name>
    <dbReference type="NCBI Taxonomy" id="315347"/>
    <lineage>
        <taxon>Eukaryota</taxon>
        <taxon>Viridiplantae</taxon>
        <taxon>Streptophyta</taxon>
        <taxon>Embryophyta</taxon>
        <taxon>Tracheophyta</taxon>
        <taxon>Spermatophyta</taxon>
        <taxon>Magnoliopsida</taxon>
        <taxon>eudicotyledons</taxon>
        <taxon>Gunneridae</taxon>
        <taxon>Pentapetalae</taxon>
        <taxon>asterids</taxon>
        <taxon>lamiids</taxon>
        <taxon>Solanales</taxon>
        <taxon>Solanaceae</taxon>
        <taxon>Solanoideae</taxon>
        <taxon>Solaneae</taxon>
        <taxon>Solanum</taxon>
    </lineage>
</organism>
<evidence type="ECO:0000313" key="4">
    <source>
        <dbReference type="Proteomes" id="UP001234989"/>
    </source>
</evidence>
<dbReference type="Gene3D" id="3.30.420.10">
    <property type="entry name" value="Ribonuclease H-like superfamily/Ribonuclease H"/>
    <property type="match status" value="1"/>
</dbReference>
<dbReference type="InterPro" id="IPR036397">
    <property type="entry name" value="RNaseH_sf"/>
</dbReference>
<name>A0AAF0TK82_SOLVR</name>
<evidence type="ECO:0000313" key="3">
    <source>
        <dbReference type="EMBL" id="WMV19043.1"/>
    </source>
</evidence>
<dbReference type="GO" id="GO:0015074">
    <property type="term" value="P:DNA integration"/>
    <property type="evidence" value="ECO:0007669"/>
    <property type="project" value="InterPro"/>
</dbReference>
<keyword evidence="4" id="KW-1185">Reference proteome</keyword>
<feature type="region of interest" description="Disordered" evidence="1">
    <location>
        <begin position="77"/>
        <end position="101"/>
    </location>
</feature>
<reference evidence="3" key="1">
    <citation type="submission" date="2023-08" db="EMBL/GenBank/DDBJ databases">
        <title>A de novo genome assembly of Solanum verrucosum Schlechtendal, a Mexican diploid species geographically isolated from the other diploid A-genome species in potato relatives.</title>
        <authorList>
            <person name="Hosaka K."/>
        </authorList>
    </citation>
    <scope>NUCLEOTIDE SEQUENCE</scope>
    <source>
        <tissue evidence="3">Young leaves</tissue>
    </source>
</reference>